<dbReference type="AlphaFoldDB" id="A0A445GGB1"/>
<gene>
    <name evidence="1" type="ORF">D0Y65_043170</name>
</gene>
<sequence>MNMQVKKQRYVISLNKLKLQIKPKNQLDLRTGPFDLRGPRDGGGPIYLVRVRSGGGLARSAANASLCWRTLRGTGLNKESEAFAEKLFDTLARQRGLIKMQMAESPRKKLKRQPGDALVAWTRGNYKRKKTDTQPWDEVLVAWGGQGRVVGVTIAENNGNGLDLQEFLLHVVISSGA</sequence>
<dbReference type="EMBL" id="QZWG01000016">
    <property type="protein sequence ID" value="RZB60277.1"/>
    <property type="molecule type" value="Genomic_DNA"/>
</dbReference>
<protein>
    <submittedName>
        <fullName evidence="1">Uncharacterized protein</fullName>
    </submittedName>
</protein>
<evidence type="ECO:0000313" key="2">
    <source>
        <dbReference type="Proteomes" id="UP000289340"/>
    </source>
</evidence>
<organism evidence="1 2">
    <name type="scientific">Glycine soja</name>
    <name type="common">Wild soybean</name>
    <dbReference type="NCBI Taxonomy" id="3848"/>
    <lineage>
        <taxon>Eukaryota</taxon>
        <taxon>Viridiplantae</taxon>
        <taxon>Streptophyta</taxon>
        <taxon>Embryophyta</taxon>
        <taxon>Tracheophyta</taxon>
        <taxon>Spermatophyta</taxon>
        <taxon>Magnoliopsida</taxon>
        <taxon>eudicotyledons</taxon>
        <taxon>Gunneridae</taxon>
        <taxon>Pentapetalae</taxon>
        <taxon>rosids</taxon>
        <taxon>fabids</taxon>
        <taxon>Fabales</taxon>
        <taxon>Fabaceae</taxon>
        <taxon>Papilionoideae</taxon>
        <taxon>50 kb inversion clade</taxon>
        <taxon>NPAAA clade</taxon>
        <taxon>indigoferoid/millettioid clade</taxon>
        <taxon>Phaseoleae</taxon>
        <taxon>Glycine</taxon>
        <taxon>Glycine subgen. Soja</taxon>
    </lineage>
</organism>
<reference evidence="1 2" key="1">
    <citation type="submission" date="2018-09" db="EMBL/GenBank/DDBJ databases">
        <title>A high-quality reference genome of wild soybean provides a powerful tool to mine soybean genomes.</title>
        <authorList>
            <person name="Xie M."/>
            <person name="Chung C.Y.L."/>
            <person name="Li M.-W."/>
            <person name="Wong F.-L."/>
            <person name="Chan T.-F."/>
            <person name="Lam H.-M."/>
        </authorList>
    </citation>
    <scope>NUCLEOTIDE SEQUENCE [LARGE SCALE GENOMIC DNA]</scope>
    <source>
        <strain evidence="2">cv. W05</strain>
        <tissue evidence="1">Hypocotyl of etiolated seedlings</tissue>
    </source>
</reference>
<dbReference type="Proteomes" id="UP000289340">
    <property type="component" value="Chromosome 16"/>
</dbReference>
<keyword evidence="2" id="KW-1185">Reference proteome</keyword>
<comment type="caution">
    <text evidence="1">The sequence shown here is derived from an EMBL/GenBank/DDBJ whole genome shotgun (WGS) entry which is preliminary data.</text>
</comment>
<proteinExistence type="predicted"/>
<accession>A0A445GGB1</accession>
<name>A0A445GGB1_GLYSO</name>
<evidence type="ECO:0000313" key="1">
    <source>
        <dbReference type="EMBL" id="RZB60277.1"/>
    </source>
</evidence>